<gene>
    <name evidence="3" type="primary">hcaB_3</name>
    <name evidence="3" type="ORF">EKPJFOCH_3479</name>
</gene>
<comment type="caution">
    <text evidence="3">The sequence shown here is derived from an EMBL/GenBank/DDBJ whole genome shotgun (WGS) entry which is preliminary data.</text>
</comment>
<dbReference type="Pfam" id="PF00106">
    <property type="entry name" value="adh_short"/>
    <property type="match status" value="1"/>
</dbReference>
<dbReference type="SUPFAM" id="SSF51735">
    <property type="entry name" value="NAD(P)-binding Rossmann-fold domains"/>
    <property type="match status" value="1"/>
</dbReference>
<dbReference type="EMBL" id="BPRA01000016">
    <property type="protein sequence ID" value="GJE56969.1"/>
    <property type="molecule type" value="Genomic_DNA"/>
</dbReference>
<dbReference type="Proteomes" id="UP001055101">
    <property type="component" value="Unassembled WGS sequence"/>
</dbReference>
<evidence type="ECO:0000313" key="3">
    <source>
        <dbReference type="EMBL" id="GJE56969.1"/>
    </source>
</evidence>
<comment type="similarity">
    <text evidence="2">Belongs to the short-chain dehydrogenases/reductases (SDR) family.</text>
</comment>
<dbReference type="PANTHER" id="PTHR43157">
    <property type="entry name" value="PHOSPHATIDYLINOSITOL-GLYCAN BIOSYNTHESIS CLASS F PROTEIN-RELATED"/>
    <property type="match status" value="1"/>
</dbReference>
<evidence type="ECO:0000256" key="2">
    <source>
        <dbReference type="RuleBase" id="RU000363"/>
    </source>
</evidence>
<dbReference type="RefSeq" id="WP_238232499.1">
    <property type="nucleotide sequence ID" value="NZ_BPRA01000016.1"/>
</dbReference>
<evidence type="ECO:0000313" key="4">
    <source>
        <dbReference type="Proteomes" id="UP001055101"/>
    </source>
</evidence>
<dbReference type="InterPro" id="IPR036291">
    <property type="entry name" value="NAD(P)-bd_dom_sf"/>
</dbReference>
<name>A0ABQ4TNQ6_9HYPH</name>
<reference evidence="3" key="2">
    <citation type="submission" date="2021-08" db="EMBL/GenBank/DDBJ databases">
        <authorList>
            <person name="Tani A."/>
            <person name="Ola A."/>
            <person name="Ogura Y."/>
            <person name="Katsura K."/>
            <person name="Hayashi T."/>
        </authorList>
    </citation>
    <scope>NUCLEOTIDE SEQUENCE</scope>
    <source>
        <strain evidence="3">DSM 23674</strain>
    </source>
</reference>
<keyword evidence="1" id="KW-0560">Oxidoreductase</keyword>
<dbReference type="PRINTS" id="PR00080">
    <property type="entry name" value="SDRFAMILY"/>
</dbReference>
<proteinExistence type="inferred from homology"/>
<dbReference type="PANTHER" id="PTHR43157:SF31">
    <property type="entry name" value="PHOSPHATIDYLINOSITOL-GLYCAN BIOSYNTHESIS CLASS F PROTEIN"/>
    <property type="match status" value="1"/>
</dbReference>
<organism evidence="3 4">
    <name type="scientific">Methylobacterium thuringiense</name>
    <dbReference type="NCBI Taxonomy" id="1003091"/>
    <lineage>
        <taxon>Bacteria</taxon>
        <taxon>Pseudomonadati</taxon>
        <taxon>Pseudomonadota</taxon>
        <taxon>Alphaproteobacteria</taxon>
        <taxon>Hyphomicrobiales</taxon>
        <taxon>Methylobacteriaceae</taxon>
        <taxon>Methylobacterium</taxon>
    </lineage>
</organism>
<evidence type="ECO:0000256" key="1">
    <source>
        <dbReference type="ARBA" id="ARBA00023002"/>
    </source>
</evidence>
<dbReference type="CDD" id="cd05327">
    <property type="entry name" value="retinol-DH_like_SDR_c_like"/>
    <property type="match status" value="1"/>
</dbReference>
<dbReference type="InterPro" id="IPR002347">
    <property type="entry name" value="SDR_fam"/>
</dbReference>
<keyword evidence="4" id="KW-1185">Reference proteome</keyword>
<sequence length="282" mass="29839">MQGKTCLVTGASSGIGAETALGLSRLGARVGLVGRDRERTEAAAAGIRAETGGQVDVFVADLSSQAEIRRLAAEMLGLYPRLDVLVNNAGAIFDKRTLTVDRRERTWALDHLAYVQLTLALLDRLKASAPARIVNLSSAAHTRGRIALDDLDAARSFGGMKTYSQAKLGNVLFTYALARRLAGSGVTVNAVHPGVVSSGFAMNTGGALGFLWSLIRPFLISTEDGARTSLHVATATELDGVTGRYFARSRETASSALSHDRDLQERVWAASLQQLGLADGTA</sequence>
<dbReference type="Gene3D" id="3.40.50.720">
    <property type="entry name" value="NAD(P)-binding Rossmann-like Domain"/>
    <property type="match status" value="1"/>
</dbReference>
<reference evidence="3" key="1">
    <citation type="journal article" date="2021" name="Front. Microbiol.">
        <title>Comprehensive Comparative Genomics and Phenotyping of Methylobacterium Species.</title>
        <authorList>
            <person name="Alessa O."/>
            <person name="Ogura Y."/>
            <person name="Fujitani Y."/>
            <person name="Takami H."/>
            <person name="Hayashi T."/>
            <person name="Sahin N."/>
            <person name="Tani A."/>
        </authorList>
    </citation>
    <scope>NUCLEOTIDE SEQUENCE</scope>
    <source>
        <strain evidence="3">DSM 23674</strain>
    </source>
</reference>
<dbReference type="PRINTS" id="PR00081">
    <property type="entry name" value="GDHRDH"/>
</dbReference>
<accession>A0ABQ4TNQ6</accession>
<protein>
    <submittedName>
        <fullName evidence="3">3-phenylpropionate-dihydrodiol/cinnamic acid-dihydrodiol dehydrogenase</fullName>
    </submittedName>
</protein>